<gene>
    <name evidence="9" type="ORF">DLJ53_13300</name>
</gene>
<dbReference type="PANTHER" id="PTHR11552:SF147">
    <property type="entry name" value="CHOLINE DEHYDROGENASE, MITOCHONDRIAL"/>
    <property type="match status" value="1"/>
</dbReference>
<dbReference type="Proteomes" id="UP000249590">
    <property type="component" value="Unassembled WGS sequence"/>
</dbReference>
<dbReference type="InterPro" id="IPR012132">
    <property type="entry name" value="GMC_OxRdtase"/>
</dbReference>
<dbReference type="InterPro" id="IPR007867">
    <property type="entry name" value="GMC_OxRtase_C"/>
</dbReference>
<accession>A0A8B2NXQ8</accession>
<dbReference type="EMBL" id="QHHQ01000002">
    <property type="protein sequence ID" value="RAI02583.1"/>
    <property type="molecule type" value="Genomic_DNA"/>
</dbReference>
<evidence type="ECO:0000256" key="3">
    <source>
        <dbReference type="ARBA" id="ARBA00022630"/>
    </source>
</evidence>
<keyword evidence="4 5" id="KW-0274">FAD</keyword>
<evidence type="ECO:0000256" key="4">
    <source>
        <dbReference type="ARBA" id="ARBA00022827"/>
    </source>
</evidence>
<dbReference type="GO" id="GO:0050660">
    <property type="term" value="F:flavin adenine dinucleotide binding"/>
    <property type="evidence" value="ECO:0007669"/>
    <property type="project" value="InterPro"/>
</dbReference>
<feature type="binding site" evidence="5">
    <location>
        <position position="83"/>
    </location>
    <ligand>
        <name>FAD</name>
        <dbReference type="ChEBI" id="CHEBI:57692"/>
    </ligand>
</feature>
<comment type="similarity">
    <text evidence="2 6">Belongs to the GMC oxidoreductase family.</text>
</comment>
<dbReference type="InterPro" id="IPR000172">
    <property type="entry name" value="GMC_OxRdtase_N"/>
</dbReference>
<dbReference type="Pfam" id="PF00732">
    <property type="entry name" value="GMC_oxred_N"/>
    <property type="match status" value="1"/>
</dbReference>
<feature type="domain" description="Glucose-methanol-choline oxidoreductase N-terminal" evidence="7">
    <location>
        <begin position="81"/>
        <end position="104"/>
    </location>
</feature>
<dbReference type="AlphaFoldDB" id="A0A8B2NXQ8"/>
<keyword evidence="10" id="KW-1185">Reference proteome</keyword>
<dbReference type="Gene3D" id="3.30.560.10">
    <property type="entry name" value="Glucose Oxidase, domain 3"/>
    <property type="match status" value="1"/>
</dbReference>
<evidence type="ECO:0000313" key="10">
    <source>
        <dbReference type="Proteomes" id="UP000249590"/>
    </source>
</evidence>
<evidence type="ECO:0000259" key="8">
    <source>
        <dbReference type="PROSITE" id="PS00624"/>
    </source>
</evidence>
<evidence type="ECO:0000313" key="9">
    <source>
        <dbReference type="EMBL" id="RAI02583.1"/>
    </source>
</evidence>
<feature type="domain" description="Glucose-methanol-choline oxidoreductase N-terminal" evidence="8">
    <location>
        <begin position="254"/>
        <end position="268"/>
    </location>
</feature>
<name>A0A8B2NXQ8_9HYPH</name>
<protein>
    <submittedName>
        <fullName evidence="9">Choline dehydrogenase</fullName>
    </submittedName>
</protein>
<evidence type="ECO:0000259" key="7">
    <source>
        <dbReference type="PROSITE" id="PS00623"/>
    </source>
</evidence>
<feature type="binding site" evidence="5">
    <location>
        <position position="219"/>
    </location>
    <ligand>
        <name>FAD</name>
        <dbReference type="ChEBI" id="CHEBI:57692"/>
    </ligand>
</feature>
<dbReference type="GO" id="GO:0016614">
    <property type="term" value="F:oxidoreductase activity, acting on CH-OH group of donors"/>
    <property type="evidence" value="ECO:0007669"/>
    <property type="project" value="InterPro"/>
</dbReference>
<dbReference type="PROSITE" id="PS00623">
    <property type="entry name" value="GMC_OXRED_1"/>
    <property type="match status" value="1"/>
</dbReference>
<dbReference type="PIRSF" id="PIRSF000137">
    <property type="entry name" value="Alcohol_oxidase"/>
    <property type="match status" value="1"/>
</dbReference>
<dbReference type="PROSITE" id="PS00624">
    <property type="entry name" value="GMC_OXRED_2"/>
    <property type="match status" value="1"/>
</dbReference>
<dbReference type="InterPro" id="IPR036188">
    <property type="entry name" value="FAD/NAD-bd_sf"/>
</dbReference>
<dbReference type="Pfam" id="PF05199">
    <property type="entry name" value="GMC_oxred_C"/>
    <property type="match status" value="1"/>
</dbReference>
<dbReference type="PANTHER" id="PTHR11552">
    <property type="entry name" value="GLUCOSE-METHANOL-CHOLINE GMC OXIDOREDUCTASE"/>
    <property type="match status" value="1"/>
</dbReference>
<dbReference type="Gene3D" id="3.50.50.60">
    <property type="entry name" value="FAD/NAD(P)-binding domain"/>
    <property type="match status" value="1"/>
</dbReference>
<organism evidence="9 10">
    <name type="scientific">Acuticoccus sediminis</name>
    <dbReference type="NCBI Taxonomy" id="2184697"/>
    <lineage>
        <taxon>Bacteria</taxon>
        <taxon>Pseudomonadati</taxon>
        <taxon>Pseudomonadota</taxon>
        <taxon>Alphaproteobacteria</taxon>
        <taxon>Hyphomicrobiales</taxon>
        <taxon>Amorphaceae</taxon>
        <taxon>Acuticoccus</taxon>
    </lineage>
</organism>
<sequence length="542" mass="58128">MATTDVVVVGAGSAGCVVAARLSEERQLGVTVLEAGGSDLSLWVRMPIGYGGAFFHPKLNWRYYTEPEEGLGGRKAYWPRGKVVGGSSSINAMVYIRGQARDYDRWAEAGNTGWSYADVLPCFRRLETNLAGGDAWRGDRGPITVRTIAAEAHPVSHAFVAACESAGLARNPDFNGRDQEGVGFYQITTRGGLRCSAATAYLHPALRRPNLDLVTEAAVTRVLFEGRRAVGVEYRRGGRLCRVMARREVILCAGAIGSPQILQLSGIGDPAKLAPLGIETVAASPNVGRNLQDHVGFDLVFEARVPTLNATLGPLLARSVAALRYVLTRGGPLSLSVNQAGGFVRGDEGRTRPNLQLYFSPLSYTRAVPGKRRLTKPDTFQGFNLGISNCHPKSRGWLHIRSSDPEAAPEIHPLYFSAPDDLTELLGSIPLLRTIAAQPPLASIIRRELAPGAEVVDPDALEAFVRRTTTSVYHPCGTCAMGPDPDGGAVVDPRLRVHGVERLRVADASIMPAITAGNLNAPSLMIGERASDLILADLVRFA</sequence>
<keyword evidence="3 6" id="KW-0285">Flavoprotein</keyword>
<reference evidence="9 10" key="1">
    <citation type="submission" date="2018-05" db="EMBL/GenBank/DDBJ databases">
        <title>Acuticoccus sediminis sp. nov., isolated from deep-sea sediment of Indian Ocean.</title>
        <authorList>
            <person name="Liu X."/>
            <person name="Lai Q."/>
            <person name="Du Y."/>
            <person name="Sun F."/>
            <person name="Zhang X."/>
            <person name="Wang S."/>
            <person name="Shao Z."/>
        </authorList>
    </citation>
    <scope>NUCLEOTIDE SEQUENCE [LARGE SCALE GENOMIC DNA]</scope>
    <source>
        <strain evidence="9 10">PTG4-2</strain>
    </source>
</reference>
<proteinExistence type="inferred from homology"/>
<comment type="caution">
    <text evidence="9">The sequence shown here is derived from an EMBL/GenBank/DDBJ whole genome shotgun (WGS) entry which is preliminary data.</text>
</comment>
<feature type="binding site" evidence="5">
    <location>
        <begin position="91"/>
        <end position="94"/>
    </location>
    <ligand>
        <name>FAD</name>
        <dbReference type="ChEBI" id="CHEBI:57692"/>
    </ligand>
</feature>
<evidence type="ECO:0000256" key="2">
    <source>
        <dbReference type="ARBA" id="ARBA00010790"/>
    </source>
</evidence>
<dbReference type="SUPFAM" id="SSF54373">
    <property type="entry name" value="FAD-linked reductases, C-terminal domain"/>
    <property type="match status" value="1"/>
</dbReference>
<dbReference type="SUPFAM" id="SSF51905">
    <property type="entry name" value="FAD/NAD(P)-binding domain"/>
    <property type="match status" value="1"/>
</dbReference>
<comment type="cofactor">
    <cofactor evidence="1 5">
        <name>FAD</name>
        <dbReference type="ChEBI" id="CHEBI:57692"/>
    </cofactor>
</comment>
<evidence type="ECO:0000256" key="6">
    <source>
        <dbReference type="RuleBase" id="RU003968"/>
    </source>
</evidence>
<dbReference type="RefSeq" id="WP_111346307.1">
    <property type="nucleotide sequence ID" value="NZ_QHHQ01000002.1"/>
</dbReference>
<evidence type="ECO:0000256" key="1">
    <source>
        <dbReference type="ARBA" id="ARBA00001974"/>
    </source>
</evidence>
<dbReference type="OrthoDB" id="9785276at2"/>
<evidence type="ECO:0000256" key="5">
    <source>
        <dbReference type="PIRSR" id="PIRSR000137-2"/>
    </source>
</evidence>